<name>Q2IN43_ANADE</name>
<feature type="domain" description="HTH tetR-type" evidence="6">
    <location>
        <begin position="15"/>
        <end position="75"/>
    </location>
</feature>
<dbReference type="EMBL" id="CP000251">
    <property type="protein sequence ID" value="ABC80224.1"/>
    <property type="molecule type" value="Genomic_DNA"/>
</dbReference>
<evidence type="ECO:0000256" key="3">
    <source>
        <dbReference type="ARBA" id="ARBA00023163"/>
    </source>
</evidence>
<feature type="region of interest" description="Disordered" evidence="5">
    <location>
        <begin position="197"/>
        <end position="223"/>
    </location>
</feature>
<dbReference type="OrthoDB" id="3249at2"/>
<keyword evidence="1" id="KW-0805">Transcription regulation</keyword>
<evidence type="ECO:0000259" key="6">
    <source>
        <dbReference type="PROSITE" id="PS50977"/>
    </source>
</evidence>
<feature type="compositionally biased region" description="Basic residues" evidence="5">
    <location>
        <begin position="212"/>
        <end position="223"/>
    </location>
</feature>
<dbReference type="RefSeq" id="WP_011419507.1">
    <property type="nucleotide sequence ID" value="NC_007760.1"/>
</dbReference>
<dbReference type="InterPro" id="IPR009057">
    <property type="entry name" value="Homeodomain-like_sf"/>
</dbReference>
<keyword evidence="3" id="KW-0804">Transcription</keyword>
<dbReference type="InterPro" id="IPR001647">
    <property type="entry name" value="HTH_TetR"/>
</dbReference>
<dbReference type="PROSITE" id="PS50977">
    <property type="entry name" value="HTH_TETR_2"/>
    <property type="match status" value="1"/>
</dbReference>
<organism evidence="7 8">
    <name type="scientific">Anaeromyxobacter dehalogenans (strain 2CP-C)</name>
    <dbReference type="NCBI Taxonomy" id="290397"/>
    <lineage>
        <taxon>Bacteria</taxon>
        <taxon>Pseudomonadati</taxon>
        <taxon>Myxococcota</taxon>
        <taxon>Myxococcia</taxon>
        <taxon>Myxococcales</taxon>
        <taxon>Cystobacterineae</taxon>
        <taxon>Anaeromyxobacteraceae</taxon>
        <taxon>Anaeromyxobacter</taxon>
    </lineage>
</organism>
<evidence type="ECO:0000256" key="5">
    <source>
        <dbReference type="SAM" id="MobiDB-lite"/>
    </source>
</evidence>
<protein>
    <submittedName>
        <fullName evidence="7">Transcriptional regulator, TetR family</fullName>
    </submittedName>
</protein>
<dbReference type="Gene3D" id="1.10.357.10">
    <property type="entry name" value="Tetracycline Repressor, domain 2"/>
    <property type="match status" value="1"/>
</dbReference>
<keyword evidence="2 4" id="KW-0238">DNA-binding</keyword>
<dbReference type="HOGENOM" id="CLU_1238087_0_0_7"/>
<feature type="DNA-binding region" description="H-T-H motif" evidence="4">
    <location>
        <begin position="38"/>
        <end position="57"/>
    </location>
</feature>
<evidence type="ECO:0000256" key="4">
    <source>
        <dbReference type="PROSITE-ProRule" id="PRU00335"/>
    </source>
</evidence>
<reference evidence="7" key="1">
    <citation type="submission" date="2006-01" db="EMBL/GenBank/DDBJ databases">
        <title>Complete sequence of Anaeromyxobacter dehalogenans 2CP-C.</title>
        <authorList>
            <consortium name="US DOE Joint Genome Institute"/>
            <person name="Copeland A."/>
            <person name="Lucas S."/>
            <person name="Lapidus A."/>
            <person name="Barry K."/>
            <person name="Detter J.C."/>
            <person name="Glavina T."/>
            <person name="Hammon N."/>
            <person name="Israni S."/>
            <person name="Pitluck S."/>
            <person name="Brettin T."/>
            <person name="Bruce D."/>
            <person name="Han C."/>
            <person name="Tapia R."/>
            <person name="Gilna P."/>
            <person name="Kiss H."/>
            <person name="Schmutz J."/>
            <person name="Larimer F."/>
            <person name="Land M."/>
            <person name="Kyrpides N."/>
            <person name="Anderson I."/>
            <person name="Sanford R.A."/>
            <person name="Ritalahti K.M."/>
            <person name="Thomas H.S."/>
            <person name="Kirby J.R."/>
            <person name="Zhulin I.B."/>
            <person name="Loeffler F.E."/>
            <person name="Richardson P."/>
        </authorList>
    </citation>
    <scope>NUCLEOTIDE SEQUENCE</scope>
    <source>
        <strain evidence="7">2CP-C</strain>
    </source>
</reference>
<dbReference type="PANTHER" id="PTHR30055">
    <property type="entry name" value="HTH-TYPE TRANSCRIPTIONAL REGULATOR RUTR"/>
    <property type="match status" value="1"/>
</dbReference>
<sequence length="223" mass="23912">MPRSSTPRSARKPAPDRRREIADAALRVIAAQGAAHFTSLAIAREVGVSDAALFRHFPTKDAIAAAAIDRMEELLFEGFPPEAADPVARLGAFFRQRVAVIRANPAIARVFASDDVGLVGDGAGAARLEAFRRRSTAFVRGCLVEASLAGALSPAAAIEETQVLVLGALLALAHSPGAASRPPELVERVWRTLETFMRRPDGRAPAAERRPPRAPRTRRTGER</sequence>
<dbReference type="PRINTS" id="PR00455">
    <property type="entry name" value="HTHTETR"/>
</dbReference>
<evidence type="ECO:0000313" key="7">
    <source>
        <dbReference type="EMBL" id="ABC80224.1"/>
    </source>
</evidence>
<gene>
    <name evidence="7" type="ordered locus">Adeh_0448</name>
</gene>
<evidence type="ECO:0000256" key="1">
    <source>
        <dbReference type="ARBA" id="ARBA00023015"/>
    </source>
</evidence>
<dbReference type="InterPro" id="IPR050109">
    <property type="entry name" value="HTH-type_TetR-like_transc_reg"/>
</dbReference>
<dbReference type="STRING" id="290397.Adeh_0448"/>
<dbReference type="AlphaFoldDB" id="Q2IN43"/>
<proteinExistence type="predicted"/>
<dbReference type="eggNOG" id="COG1309">
    <property type="taxonomic scope" value="Bacteria"/>
</dbReference>
<dbReference type="GO" id="GO:0003700">
    <property type="term" value="F:DNA-binding transcription factor activity"/>
    <property type="evidence" value="ECO:0007669"/>
    <property type="project" value="TreeGrafter"/>
</dbReference>
<feature type="compositionally biased region" description="Basic and acidic residues" evidence="5">
    <location>
        <begin position="197"/>
        <end position="211"/>
    </location>
</feature>
<dbReference type="KEGG" id="ade:Adeh_0448"/>
<dbReference type="SUPFAM" id="SSF48498">
    <property type="entry name" value="Tetracyclin repressor-like, C-terminal domain"/>
    <property type="match status" value="1"/>
</dbReference>
<evidence type="ECO:0000256" key="2">
    <source>
        <dbReference type="ARBA" id="ARBA00023125"/>
    </source>
</evidence>
<dbReference type="PANTHER" id="PTHR30055:SF234">
    <property type="entry name" value="HTH-TYPE TRANSCRIPTIONAL REGULATOR BETI"/>
    <property type="match status" value="1"/>
</dbReference>
<dbReference type="InterPro" id="IPR036271">
    <property type="entry name" value="Tet_transcr_reg_TetR-rel_C_sf"/>
</dbReference>
<accession>Q2IN43</accession>
<dbReference type="GO" id="GO:0000976">
    <property type="term" value="F:transcription cis-regulatory region binding"/>
    <property type="evidence" value="ECO:0007669"/>
    <property type="project" value="TreeGrafter"/>
</dbReference>
<evidence type="ECO:0000313" key="8">
    <source>
        <dbReference type="Proteomes" id="UP000001935"/>
    </source>
</evidence>
<dbReference type="SUPFAM" id="SSF46689">
    <property type="entry name" value="Homeodomain-like"/>
    <property type="match status" value="1"/>
</dbReference>
<dbReference type="Pfam" id="PF00440">
    <property type="entry name" value="TetR_N"/>
    <property type="match status" value="1"/>
</dbReference>
<dbReference type="Proteomes" id="UP000001935">
    <property type="component" value="Chromosome"/>
</dbReference>